<dbReference type="RefSeq" id="WP_307242895.1">
    <property type="nucleotide sequence ID" value="NZ_JAUSQZ010000001.1"/>
</dbReference>
<feature type="transmembrane region" description="Helical" evidence="1">
    <location>
        <begin position="28"/>
        <end position="47"/>
    </location>
</feature>
<name>A0ABT9P399_9ACTN</name>
<keyword evidence="1" id="KW-0812">Transmembrane</keyword>
<protein>
    <submittedName>
        <fullName evidence="2">Uncharacterized protein</fullName>
    </submittedName>
</protein>
<reference evidence="2 3" key="1">
    <citation type="submission" date="2023-07" db="EMBL/GenBank/DDBJ databases">
        <title>Sequencing the genomes of 1000 actinobacteria strains.</title>
        <authorList>
            <person name="Klenk H.-P."/>
        </authorList>
    </citation>
    <scope>NUCLEOTIDE SEQUENCE [LARGE SCALE GENOMIC DNA]</scope>
    <source>
        <strain evidence="2 3">DSM 44388</strain>
    </source>
</reference>
<sequence length="93" mass="9429">MTGSIAGNGATFNTLVASGGSDGGQGGVLLVIVLVCAVVLAVVNVVSRFQQPFVVILQNPFKFLMKTIMFGVTMTVLAVAVVSFIIATAGVPS</sequence>
<dbReference type="Proteomes" id="UP001235712">
    <property type="component" value="Unassembled WGS sequence"/>
</dbReference>
<evidence type="ECO:0000313" key="3">
    <source>
        <dbReference type="Proteomes" id="UP001235712"/>
    </source>
</evidence>
<accession>A0ABT9P399</accession>
<comment type="caution">
    <text evidence="2">The sequence shown here is derived from an EMBL/GenBank/DDBJ whole genome shotgun (WGS) entry which is preliminary data.</text>
</comment>
<proteinExistence type="predicted"/>
<gene>
    <name evidence="2" type="ORF">J2S57_002907</name>
</gene>
<keyword evidence="1" id="KW-0472">Membrane</keyword>
<evidence type="ECO:0000313" key="2">
    <source>
        <dbReference type="EMBL" id="MDP9827158.1"/>
    </source>
</evidence>
<feature type="transmembrane region" description="Helical" evidence="1">
    <location>
        <begin position="68"/>
        <end position="91"/>
    </location>
</feature>
<dbReference type="EMBL" id="JAUSQZ010000001">
    <property type="protein sequence ID" value="MDP9827158.1"/>
    <property type="molecule type" value="Genomic_DNA"/>
</dbReference>
<keyword evidence="3" id="KW-1185">Reference proteome</keyword>
<organism evidence="2 3">
    <name type="scientific">Kineosporia succinea</name>
    <dbReference type="NCBI Taxonomy" id="84632"/>
    <lineage>
        <taxon>Bacteria</taxon>
        <taxon>Bacillati</taxon>
        <taxon>Actinomycetota</taxon>
        <taxon>Actinomycetes</taxon>
        <taxon>Kineosporiales</taxon>
        <taxon>Kineosporiaceae</taxon>
        <taxon>Kineosporia</taxon>
    </lineage>
</organism>
<evidence type="ECO:0000256" key="1">
    <source>
        <dbReference type="SAM" id="Phobius"/>
    </source>
</evidence>
<keyword evidence="1" id="KW-1133">Transmembrane helix</keyword>